<dbReference type="EMBL" id="LR590484">
    <property type="protein sequence ID" value="VTR43731.1"/>
    <property type="molecule type" value="Genomic_DNA"/>
</dbReference>
<reference evidence="1 2" key="1">
    <citation type="submission" date="2019-05" db="EMBL/GenBank/DDBJ databases">
        <authorList>
            <consortium name="Pathogen Informatics"/>
        </authorList>
    </citation>
    <scope>NUCLEOTIDE SEQUENCE [LARGE SCALE GENOMIC DNA]</scope>
    <source>
        <strain evidence="1 2">NCTC11429</strain>
    </source>
</reference>
<protein>
    <submittedName>
        <fullName evidence="1">Uncharacterized protein</fullName>
    </submittedName>
</protein>
<dbReference type="Proteomes" id="UP000308196">
    <property type="component" value="Chromosome"/>
</dbReference>
<dbReference type="KEGG" id="stha:NCTC11429_02915"/>
<dbReference type="GeneID" id="78463610"/>
<sequence>MIVSLHPLTLMIETLGRLEAKEIPERLSSISVACQDNFVQALQAHRQAHSVEAAGQSVQLYHAQLLRLHQKLDSFLRHNGIEDRTAINALEELLERIEFLFKKDIDPRTALPSHYRDKVKDYVNSHIHSIFEKLARKKIPQVYLDEILSAIDSLFEDGKIPYIQYHHQHYLPHLIDALRQLADDSRQGKNWHFRFLVLMVNLNFNHMGFFNRWKEMYDQDASFTEGLLRYPKHFSCIPDFAYDNNRRSLLKLMCEYVQSGNRQLQLAGAAGAEQYIHSNFNGKELKLWLHLCVKADITRSSEKKEVAQEFSRLIKTREGTLLSTHSLTKMDRAAEYAAAVRLRKVLKTMLSELHEKFPELSR</sequence>
<name>A0A4U9VK83_9SPHI</name>
<dbReference type="STRING" id="1123265.GCA_000686625_02595"/>
<organism evidence="1 2">
    <name type="scientific">Sphingobacterium thalpophilum</name>
    <dbReference type="NCBI Taxonomy" id="259"/>
    <lineage>
        <taxon>Bacteria</taxon>
        <taxon>Pseudomonadati</taxon>
        <taxon>Bacteroidota</taxon>
        <taxon>Sphingobacteriia</taxon>
        <taxon>Sphingobacteriales</taxon>
        <taxon>Sphingobacteriaceae</taxon>
        <taxon>Sphingobacterium</taxon>
    </lineage>
</organism>
<evidence type="ECO:0000313" key="1">
    <source>
        <dbReference type="EMBL" id="VTR43731.1"/>
    </source>
</evidence>
<dbReference type="RefSeq" id="WP_028069717.1">
    <property type="nucleotide sequence ID" value="NZ_LR590484.1"/>
</dbReference>
<gene>
    <name evidence="1" type="ORF">NCTC11429_02915</name>
</gene>
<proteinExistence type="predicted"/>
<evidence type="ECO:0000313" key="2">
    <source>
        <dbReference type="Proteomes" id="UP000308196"/>
    </source>
</evidence>
<dbReference type="AlphaFoldDB" id="A0A4U9VK83"/>
<accession>A0A4U9VK83</accession>